<dbReference type="AlphaFoldDB" id="A0A1I4ZM44"/>
<keyword evidence="2" id="KW-1185">Reference proteome</keyword>
<proteinExistence type="predicted"/>
<evidence type="ECO:0000313" key="2">
    <source>
        <dbReference type="Proteomes" id="UP000181899"/>
    </source>
</evidence>
<gene>
    <name evidence="1" type="ORF">SAMN04488695_10244</name>
</gene>
<evidence type="ECO:0000313" key="1">
    <source>
        <dbReference type="EMBL" id="SFN51039.1"/>
    </source>
</evidence>
<protein>
    <submittedName>
        <fullName evidence="1">Uncharacterized protein</fullName>
    </submittedName>
</protein>
<dbReference type="Proteomes" id="UP000181899">
    <property type="component" value="Unassembled WGS sequence"/>
</dbReference>
<dbReference type="EMBL" id="FOVK01000002">
    <property type="protein sequence ID" value="SFN51039.1"/>
    <property type="molecule type" value="Genomic_DNA"/>
</dbReference>
<reference evidence="1 2" key="1">
    <citation type="submission" date="2016-10" db="EMBL/GenBank/DDBJ databases">
        <authorList>
            <person name="de Groot N.N."/>
        </authorList>
    </citation>
    <scope>NUCLEOTIDE SEQUENCE [LARGE SCALE GENOMIC DNA]</scope>
    <source>
        <strain evidence="1 2">ML2</strain>
    </source>
</reference>
<sequence>MADNDIKMICKNCGKATTGIIKEIEYTIREGRALSCMHCKTKLKYPYNGVKDCMRERCYKRVNGSLKQTKL</sequence>
<accession>A0A1I4ZM44</accession>
<organism evidence="1 2">
    <name type="scientific">Proteiniclasticum ruminis</name>
    <dbReference type="NCBI Taxonomy" id="398199"/>
    <lineage>
        <taxon>Bacteria</taxon>
        <taxon>Bacillati</taxon>
        <taxon>Bacillota</taxon>
        <taxon>Clostridia</taxon>
        <taxon>Eubacteriales</taxon>
        <taxon>Clostridiaceae</taxon>
        <taxon>Proteiniclasticum</taxon>
    </lineage>
</organism>
<name>A0A1I4ZM44_9CLOT</name>